<dbReference type="EMBL" id="KN834793">
    <property type="protein sequence ID" value="KIK56984.1"/>
    <property type="molecule type" value="Genomic_DNA"/>
</dbReference>
<name>A0A0D0C3P3_9AGAR</name>
<reference evidence="2 3" key="1">
    <citation type="submission" date="2014-04" db="EMBL/GenBank/DDBJ databases">
        <title>Evolutionary Origins and Diversification of the Mycorrhizal Mutualists.</title>
        <authorList>
            <consortium name="DOE Joint Genome Institute"/>
            <consortium name="Mycorrhizal Genomics Consortium"/>
            <person name="Kohler A."/>
            <person name="Kuo A."/>
            <person name="Nagy L.G."/>
            <person name="Floudas D."/>
            <person name="Copeland A."/>
            <person name="Barry K.W."/>
            <person name="Cichocki N."/>
            <person name="Veneault-Fourrey C."/>
            <person name="LaButti K."/>
            <person name="Lindquist E.A."/>
            <person name="Lipzen A."/>
            <person name="Lundell T."/>
            <person name="Morin E."/>
            <person name="Murat C."/>
            <person name="Riley R."/>
            <person name="Ohm R."/>
            <person name="Sun H."/>
            <person name="Tunlid A."/>
            <person name="Henrissat B."/>
            <person name="Grigoriev I.V."/>
            <person name="Hibbett D.S."/>
            <person name="Martin F."/>
        </authorList>
    </citation>
    <scope>NUCLEOTIDE SEQUENCE [LARGE SCALE GENOMIC DNA]</scope>
    <source>
        <strain evidence="2 3">FD-317 M1</strain>
    </source>
</reference>
<keyword evidence="3" id="KW-1185">Reference proteome</keyword>
<gene>
    <name evidence="2" type="ORF">GYMLUDRAFT_769351</name>
</gene>
<evidence type="ECO:0000256" key="1">
    <source>
        <dbReference type="SAM" id="MobiDB-lite"/>
    </source>
</evidence>
<organism evidence="2 3">
    <name type="scientific">Collybiopsis luxurians FD-317 M1</name>
    <dbReference type="NCBI Taxonomy" id="944289"/>
    <lineage>
        <taxon>Eukaryota</taxon>
        <taxon>Fungi</taxon>
        <taxon>Dikarya</taxon>
        <taxon>Basidiomycota</taxon>
        <taxon>Agaricomycotina</taxon>
        <taxon>Agaricomycetes</taxon>
        <taxon>Agaricomycetidae</taxon>
        <taxon>Agaricales</taxon>
        <taxon>Marasmiineae</taxon>
        <taxon>Omphalotaceae</taxon>
        <taxon>Collybiopsis</taxon>
        <taxon>Collybiopsis luxurians</taxon>
    </lineage>
</organism>
<feature type="compositionally biased region" description="Basic and acidic residues" evidence="1">
    <location>
        <begin position="1"/>
        <end position="13"/>
    </location>
</feature>
<proteinExistence type="predicted"/>
<evidence type="ECO:0000313" key="2">
    <source>
        <dbReference type="EMBL" id="KIK56984.1"/>
    </source>
</evidence>
<dbReference type="AlphaFoldDB" id="A0A0D0C3P3"/>
<evidence type="ECO:0000313" key="3">
    <source>
        <dbReference type="Proteomes" id="UP000053593"/>
    </source>
</evidence>
<protein>
    <submittedName>
        <fullName evidence="2">Unplaced genomic scaffold GYMLUscaffold_45, whole genome shotgun sequence</fullName>
    </submittedName>
</protein>
<dbReference type="OrthoDB" id="3596986at2759"/>
<dbReference type="HOGENOM" id="CLU_1586673_0_0_1"/>
<sequence>MSERPAKRTKIDTDESGDSAPFSSPKVLLLKWDDSDRCCIVKPEAVDAESSSVARYTLFVVQQSFVKECIAYSLPRESTPVLSTSPTDIDMDSESMTPTKLATINISSTSALSPLRQLHADDWIIEDRYAHTKEEDVWILGEDSIKLVDFGIQIDRKRMLPVKRWKYV</sequence>
<dbReference type="Proteomes" id="UP000053593">
    <property type="component" value="Unassembled WGS sequence"/>
</dbReference>
<feature type="region of interest" description="Disordered" evidence="1">
    <location>
        <begin position="1"/>
        <end position="23"/>
    </location>
</feature>
<accession>A0A0D0C3P3</accession>